<gene>
    <name evidence="1" type="ORF">SJ435_27370</name>
</gene>
<accession>A0ABD5IPN5</accession>
<dbReference type="RefSeq" id="WP_319858128.1">
    <property type="nucleotide sequence ID" value="NZ_JAXABG010000150.1"/>
</dbReference>
<sequence>VTLSVGRNGTSFASVAQTPNERAVAAAADALAAGNPVYESLLGSGTAGEARQAFRQLSGQIHADIASALVNDSR</sequence>
<comment type="caution">
    <text evidence="1">The sequence shown here is derived from an EMBL/GenBank/DDBJ whole genome shotgun (WGS) entry which is preliminary data.</text>
</comment>
<reference evidence="1 2" key="1">
    <citation type="submission" date="2023-11" db="EMBL/GenBank/DDBJ databases">
        <title>Detection of rare carbapenemases in Enterobacterales - comparison of two colorimetric and two CIM-based carbapenemase assays.</title>
        <authorList>
            <person name="Schaffarczyk L."/>
            <person name="Noster J."/>
            <person name="Stelzer Y."/>
            <person name="Sattler J."/>
            <person name="Gatermann S."/>
            <person name="Hamprecht A."/>
        </authorList>
    </citation>
    <scope>NUCLEOTIDE SEQUENCE [LARGE SCALE GENOMIC DNA]</scope>
    <source>
        <strain evidence="1 2">CIM-Carb-136</strain>
    </source>
</reference>
<dbReference type="AlphaFoldDB" id="A0ABD5IPN5"/>
<name>A0ABD5IPN5_SERMA</name>
<feature type="non-terminal residue" evidence="1">
    <location>
        <position position="1"/>
    </location>
</feature>
<evidence type="ECO:0000313" key="2">
    <source>
        <dbReference type="Proteomes" id="UP001275057"/>
    </source>
</evidence>
<proteinExistence type="predicted"/>
<dbReference type="EMBL" id="JAXABG010000150">
    <property type="protein sequence ID" value="MDX7086089.1"/>
    <property type="molecule type" value="Genomic_DNA"/>
</dbReference>
<dbReference type="Proteomes" id="UP001275057">
    <property type="component" value="Unassembled WGS sequence"/>
</dbReference>
<feature type="non-terminal residue" evidence="1">
    <location>
        <position position="74"/>
    </location>
</feature>
<organism evidence="1 2">
    <name type="scientific">Serratia marcescens</name>
    <dbReference type="NCBI Taxonomy" id="615"/>
    <lineage>
        <taxon>Bacteria</taxon>
        <taxon>Pseudomonadati</taxon>
        <taxon>Pseudomonadota</taxon>
        <taxon>Gammaproteobacteria</taxon>
        <taxon>Enterobacterales</taxon>
        <taxon>Yersiniaceae</taxon>
        <taxon>Serratia</taxon>
    </lineage>
</organism>
<protein>
    <submittedName>
        <fullName evidence="1">Uncharacterized protein</fullName>
    </submittedName>
</protein>
<evidence type="ECO:0000313" key="1">
    <source>
        <dbReference type="EMBL" id="MDX7086089.1"/>
    </source>
</evidence>